<dbReference type="STRING" id="1209931.A0A135U621"/>
<feature type="region of interest" description="Disordered" evidence="1">
    <location>
        <begin position="242"/>
        <end position="302"/>
    </location>
</feature>
<evidence type="ECO:0000313" key="2">
    <source>
        <dbReference type="EMBL" id="KXH55854.1"/>
    </source>
</evidence>
<dbReference type="EMBL" id="JFFI01001688">
    <property type="protein sequence ID" value="KXH55854.1"/>
    <property type="molecule type" value="Genomic_DNA"/>
</dbReference>
<dbReference type="Proteomes" id="UP000070121">
    <property type="component" value="Unassembled WGS sequence"/>
</dbReference>
<organism evidence="2 3">
    <name type="scientific">Colletotrichum salicis</name>
    <dbReference type="NCBI Taxonomy" id="1209931"/>
    <lineage>
        <taxon>Eukaryota</taxon>
        <taxon>Fungi</taxon>
        <taxon>Dikarya</taxon>
        <taxon>Ascomycota</taxon>
        <taxon>Pezizomycotina</taxon>
        <taxon>Sordariomycetes</taxon>
        <taxon>Hypocreomycetidae</taxon>
        <taxon>Glomerellales</taxon>
        <taxon>Glomerellaceae</taxon>
        <taxon>Colletotrichum</taxon>
        <taxon>Colletotrichum acutatum species complex</taxon>
    </lineage>
</organism>
<evidence type="ECO:0000256" key="1">
    <source>
        <dbReference type="SAM" id="MobiDB-lite"/>
    </source>
</evidence>
<evidence type="ECO:0000313" key="3">
    <source>
        <dbReference type="Proteomes" id="UP000070121"/>
    </source>
</evidence>
<feature type="region of interest" description="Disordered" evidence="1">
    <location>
        <begin position="97"/>
        <end position="123"/>
    </location>
</feature>
<feature type="compositionally biased region" description="Low complexity" evidence="1">
    <location>
        <begin position="273"/>
        <end position="286"/>
    </location>
</feature>
<feature type="region of interest" description="Disordered" evidence="1">
    <location>
        <begin position="184"/>
        <end position="212"/>
    </location>
</feature>
<dbReference type="AlphaFoldDB" id="A0A135U621"/>
<protein>
    <submittedName>
        <fullName evidence="2">Uncharacterized protein</fullName>
    </submittedName>
</protein>
<proteinExistence type="predicted"/>
<comment type="caution">
    <text evidence="2">The sequence shown here is derived from an EMBL/GenBank/DDBJ whole genome shotgun (WGS) entry which is preliminary data.</text>
</comment>
<gene>
    <name evidence="2" type="ORF">CSAL01_08216</name>
</gene>
<dbReference type="OrthoDB" id="4525710at2759"/>
<reference evidence="2 3" key="1">
    <citation type="submission" date="2014-02" db="EMBL/GenBank/DDBJ databases">
        <title>The genome sequence of Colletotrichum salicis CBS 607.94.</title>
        <authorList>
            <person name="Baroncelli R."/>
            <person name="Thon M.R."/>
        </authorList>
    </citation>
    <scope>NUCLEOTIDE SEQUENCE [LARGE SCALE GENOMIC DNA]</scope>
    <source>
        <strain evidence="2 3">CBS 607.94</strain>
    </source>
</reference>
<keyword evidence="3" id="KW-1185">Reference proteome</keyword>
<accession>A0A135U621</accession>
<name>A0A135U621_9PEZI</name>
<feature type="region of interest" description="Disordered" evidence="1">
    <location>
        <begin position="1"/>
        <end position="39"/>
    </location>
</feature>
<sequence length="302" mass="33450">MHRRSQNPFKFLHRSEITSSSKRRRCSASFSHPPPLRPPIPAVADVLNSPQLLNHGPRARRDFPFRVRRGKRHNIPIPPAGDDKQVSLCQIKLGPASRSRGQSASAVPRAHPHGRCQAPRSHAQDAKLTTFGNSYEVFSACEKRNVECFRPERRPSFRQGSAANYDGAFSQEQRWVNSRPRAFRFDSRAPNSTPTTTQEKEISNDTPASYAQSLPDTGVAVCHVLHETGRTLSEAPALVNHDRGVEDVQPPIPTPTKRRRTEPAPQDGGHFFPASPAGSGASRASPWSNTALSTGRVRLRED</sequence>